<protein>
    <submittedName>
        <fullName evidence="2">SAM-dependent methyltransferase</fullName>
    </submittedName>
</protein>
<keyword evidence="2" id="KW-0808">Transferase</keyword>
<keyword evidence="3" id="KW-1185">Reference proteome</keyword>
<dbReference type="EMBL" id="CP015518">
    <property type="protein sequence ID" value="APG23816.1"/>
    <property type="molecule type" value="Genomic_DNA"/>
</dbReference>
<evidence type="ECO:0000259" key="1">
    <source>
        <dbReference type="Pfam" id="PF08241"/>
    </source>
</evidence>
<dbReference type="InterPro" id="IPR029063">
    <property type="entry name" value="SAM-dependent_MTases_sf"/>
</dbReference>
<name>A0A1L3GD03_SYNAC</name>
<sequence>MSKNFKDKVREQFSRTAESYVQSPGFAHGEDLEEAARLLKPTQDDILLDVACGGGHTALFFAPMVRSVVASDLAMQMLKRAQEFISEDGGVENVTFREADAEDLPFPAGAFTLLTCRIAPHHFPDVPRALAEFHRVLRRGGRMAIIDTLLPDDPEIAEFMHAYEQMRDPTHVRSYSRQEWTQMVEAADFILHDIKVLPKTHDFQEWARRTGLNRDRVQKLNKLFIEASAKIQDFFQVETFAGEVESFTDQKILIHASRPAKKPHVQATKQQEA</sequence>
<dbReference type="CDD" id="cd02440">
    <property type="entry name" value="AdoMet_MTases"/>
    <property type="match status" value="1"/>
</dbReference>
<dbReference type="GO" id="GO:0032259">
    <property type="term" value="P:methylation"/>
    <property type="evidence" value="ECO:0007669"/>
    <property type="project" value="UniProtKB-KW"/>
</dbReference>
<proteinExistence type="predicted"/>
<dbReference type="SUPFAM" id="SSF53335">
    <property type="entry name" value="S-adenosyl-L-methionine-dependent methyltransferases"/>
    <property type="match status" value="1"/>
</dbReference>
<keyword evidence="2" id="KW-0489">Methyltransferase</keyword>
<dbReference type="GO" id="GO:0008757">
    <property type="term" value="F:S-adenosylmethionine-dependent methyltransferase activity"/>
    <property type="evidence" value="ECO:0007669"/>
    <property type="project" value="InterPro"/>
</dbReference>
<feature type="domain" description="Methyltransferase type 11" evidence="1">
    <location>
        <begin position="48"/>
        <end position="145"/>
    </location>
</feature>
<dbReference type="STRING" id="29542.A6070_09965"/>
<dbReference type="InterPro" id="IPR013216">
    <property type="entry name" value="Methyltransf_11"/>
</dbReference>
<dbReference type="RefSeq" id="WP_072285629.1">
    <property type="nucleotide sequence ID" value="NZ_CP015455.1"/>
</dbReference>
<organism evidence="2 3">
    <name type="scientific">Syntrophotalea acetylenica</name>
    <name type="common">Pelobacter acetylenicus</name>
    <dbReference type="NCBI Taxonomy" id="29542"/>
    <lineage>
        <taxon>Bacteria</taxon>
        <taxon>Pseudomonadati</taxon>
        <taxon>Thermodesulfobacteriota</taxon>
        <taxon>Desulfuromonadia</taxon>
        <taxon>Desulfuromonadales</taxon>
        <taxon>Syntrophotaleaceae</taxon>
        <taxon>Syntrophotalea</taxon>
    </lineage>
</organism>
<evidence type="ECO:0000313" key="3">
    <source>
        <dbReference type="Proteomes" id="UP000182264"/>
    </source>
</evidence>
<dbReference type="AlphaFoldDB" id="A0A1L3GD03"/>
<dbReference type="PANTHER" id="PTHR43591">
    <property type="entry name" value="METHYLTRANSFERASE"/>
    <property type="match status" value="1"/>
</dbReference>
<dbReference type="Proteomes" id="UP000182264">
    <property type="component" value="Chromosome"/>
</dbReference>
<dbReference type="Gene3D" id="3.40.50.150">
    <property type="entry name" value="Vaccinia Virus protein VP39"/>
    <property type="match status" value="1"/>
</dbReference>
<dbReference type="Pfam" id="PF08241">
    <property type="entry name" value="Methyltransf_11"/>
    <property type="match status" value="1"/>
</dbReference>
<reference evidence="2 3" key="1">
    <citation type="journal article" date="2017" name="Genome Announc.">
        <title>Complete Genome Sequences of Two Acetylene-Fermenting Pelobacter acetylenicus Strains.</title>
        <authorList>
            <person name="Sutton J.M."/>
            <person name="Baesman S.M."/>
            <person name="Fierst J.L."/>
            <person name="Poret-Peterson A.T."/>
            <person name="Oremland R.S."/>
            <person name="Dunlap D.S."/>
            <person name="Akob D.M."/>
        </authorList>
    </citation>
    <scope>NUCLEOTIDE SEQUENCE [LARGE SCALE GENOMIC DNA]</scope>
    <source>
        <strain evidence="2 3">DSM 3247</strain>
    </source>
</reference>
<dbReference type="KEGG" id="pace:A6070_09965"/>
<gene>
    <name evidence="2" type="ORF">A7E75_01350</name>
</gene>
<accession>A0A1L3GD03</accession>
<dbReference type="OrthoDB" id="9787738at2"/>
<evidence type="ECO:0000313" key="2">
    <source>
        <dbReference type="EMBL" id="APG23816.1"/>
    </source>
</evidence>
<dbReference type="PANTHER" id="PTHR43591:SF24">
    <property type="entry name" value="2-METHOXY-6-POLYPRENYL-1,4-BENZOQUINOL METHYLASE, MITOCHONDRIAL"/>
    <property type="match status" value="1"/>
</dbReference>